<evidence type="ECO:0000256" key="3">
    <source>
        <dbReference type="ARBA" id="ARBA00023002"/>
    </source>
</evidence>
<proteinExistence type="predicted"/>
<evidence type="ECO:0000256" key="4">
    <source>
        <dbReference type="SAM" id="Coils"/>
    </source>
</evidence>
<evidence type="ECO:0000256" key="1">
    <source>
        <dbReference type="ARBA" id="ARBA00022630"/>
    </source>
</evidence>
<keyword evidence="4" id="KW-0175">Coiled coil</keyword>
<name>A0A5B8RSX2_9BURK</name>
<sequence>MPVRPALAATPLCELLGCRYPLVLAGMGGVARAELAAAVSGFGGLGILGMVREPLALIEREVAELRRRTDRPFGVNLIPAGTARALLRSQVDLCIALQVPVVELFWEVDEPTIARLRGAGIVVLHQVGSAQEALQAQAAGAHAIVAQGVEAGGHVRGRQPLMQLLPEVLGCVQLPVAAAGGLADGRDVGRVLAMGAQAAVLGTALMMTTESFAHEVHKQRLARAESREVLLTEDFHVNWPPLAAVRVLPNAVTRGERGDPFTSAPQVIGEEEGRPIYCFSTDSPLRSMTGDLEAMALYAGLGVGRISDIVPAAERLQALAAGAAAHLQLVGAPPQPLASPVCYAPEQQQEQHARLAGRLGALLAPERALAAALHALGLQTRAGVHAQHLAPLLQLQTQLAGVLVRALRRADAPVAAAEDGAPAAAAQPLAALLASAAALQAEWKALLEELDAELAQQARALLAARAQALDALLAATPQG</sequence>
<dbReference type="AlphaFoldDB" id="A0A5B8RSX2"/>
<dbReference type="Pfam" id="PF03060">
    <property type="entry name" value="NMO"/>
    <property type="match status" value="2"/>
</dbReference>
<dbReference type="InterPro" id="IPR004136">
    <property type="entry name" value="NMO"/>
</dbReference>
<organism evidence="5 6">
    <name type="scientific">Comamonas flocculans</name>
    <dbReference type="NCBI Taxonomy" id="2597701"/>
    <lineage>
        <taxon>Bacteria</taxon>
        <taxon>Pseudomonadati</taxon>
        <taxon>Pseudomonadota</taxon>
        <taxon>Betaproteobacteria</taxon>
        <taxon>Burkholderiales</taxon>
        <taxon>Comamonadaceae</taxon>
        <taxon>Comamonas</taxon>
    </lineage>
</organism>
<keyword evidence="1" id="KW-0285">Flavoprotein</keyword>
<dbReference type="CDD" id="cd04730">
    <property type="entry name" value="NPD_like"/>
    <property type="match status" value="1"/>
</dbReference>
<evidence type="ECO:0000313" key="5">
    <source>
        <dbReference type="EMBL" id="QEA12581.1"/>
    </source>
</evidence>
<keyword evidence="2" id="KW-0288">FMN</keyword>
<dbReference type="InterPro" id="IPR013785">
    <property type="entry name" value="Aldolase_TIM"/>
</dbReference>
<dbReference type="PANTHER" id="PTHR32332:SF20">
    <property type="entry name" value="2-NITROPROPANE DIOXYGENASE-LIKE PROTEIN"/>
    <property type="match status" value="1"/>
</dbReference>
<keyword evidence="3" id="KW-0560">Oxidoreductase</keyword>
<dbReference type="EMBL" id="CP042344">
    <property type="protein sequence ID" value="QEA12581.1"/>
    <property type="molecule type" value="Genomic_DNA"/>
</dbReference>
<dbReference type="SUPFAM" id="SSF51412">
    <property type="entry name" value="Inosine monophosphate dehydrogenase (IMPDH)"/>
    <property type="match status" value="1"/>
</dbReference>
<feature type="coiled-coil region" evidence="4">
    <location>
        <begin position="440"/>
        <end position="467"/>
    </location>
</feature>
<evidence type="ECO:0000313" key="6">
    <source>
        <dbReference type="Proteomes" id="UP000321199"/>
    </source>
</evidence>
<dbReference type="RefSeq" id="WP_146912176.1">
    <property type="nucleotide sequence ID" value="NZ_CP042344.1"/>
</dbReference>
<gene>
    <name evidence="5" type="ORF">FOZ74_05795</name>
</gene>
<evidence type="ECO:0000256" key="2">
    <source>
        <dbReference type="ARBA" id="ARBA00022643"/>
    </source>
</evidence>
<dbReference type="OrthoDB" id="9778912at2"/>
<dbReference type="KEGG" id="cof:FOZ74_05795"/>
<keyword evidence="5" id="KW-0503">Monooxygenase</keyword>
<dbReference type="Gene3D" id="3.20.20.70">
    <property type="entry name" value="Aldolase class I"/>
    <property type="match status" value="1"/>
</dbReference>
<reference evidence="5 6" key="1">
    <citation type="submission" date="2019-07" db="EMBL/GenBank/DDBJ databases">
        <title>Complete genome sequence of Comamonas sp. NLF 7-7 isolated from livestock.</title>
        <authorList>
            <person name="Kim D.H."/>
            <person name="Kim J.G."/>
        </authorList>
    </citation>
    <scope>NUCLEOTIDE SEQUENCE [LARGE SCALE GENOMIC DNA]</scope>
    <source>
        <strain evidence="5 6">NLF 7-7</strain>
    </source>
</reference>
<dbReference type="GO" id="GO:0018580">
    <property type="term" value="F:nitronate monooxygenase activity"/>
    <property type="evidence" value="ECO:0007669"/>
    <property type="project" value="InterPro"/>
</dbReference>
<dbReference type="PANTHER" id="PTHR32332">
    <property type="entry name" value="2-NITROPROPANE DIOXYGENASE"/>
    <property type="match status" value="1"/>
</dbReference>
<keyword evidence="6" id="KW-1185">Reference proteome</keyword>
<accession>A0A5B8RSX2</accession>
<dbReference type="Proteomes" id="UP000321199">
    <property type="component" value="Chromosome"/>
</dbReference>
<protein>
    <submittedName>
        <fullName evidence="5">Nitronate monooxygenase</fullName>
    </submittedName>
</protein>